<dbReference type="Gene3D" id="3.60.40.10">
    <property type="entry name" value="PPM-type phosphatase domain"/>
    <property type="match status" value="1"/>
</dbReference>
<evidence type="ECO:0000256" key="3">
    <source>
        <dbReference type="ARBA" id="ARBA00013081"/>
    </source>
</evidence>
<dbReference type="KEGG" id="ota:OT_ostta01g02010"/>
<sequence length="413" mass="44181">MPARADATGVSGTSRRKSSSMEFGVATNCAPNEPVVLNGYEFTFDACAIKGKRPYMEDRWCAVLDEDVGAFVLAVYDGHGGSAVSSHLSRHLAREILGEDTLRTDTEGALKRVFKRVDDQVCLDNPGNMRGMFGTPGAGSTAIMAVIIPPKMYVANLGDSRATTYDNRGSVTFESADQRPDVHAEKERIVKEGGFVKRGRDGTWRTGGILAVSRAFGNAGIKKFLSVEPEVSVIELDMVDSMILCSDGLTDVMNSKMASETMRAAPVGATSSSPSPVRTRRVANSLVTLARVRQSRDNISVVVLQSRRLNGALAFPSLETPLSLTKTACRTPTTVQYDPAASAQEDPNEHSVSVSLVVKSGNIRVVCDARATKMSSRGTRCEASDGLSTPMPNVDRESTQAITPIGLVQAEAV</sequence>
<evidence type="ECO:0000256" key="9">
    <source>
        <dbReference type="RuleBase" id="RU003465"/>
    </source>
</evidence>
<organism evidence="11 13">
    <name type="scientific">Ostreococcus tauri</name>
    <name type="common">Marine green alga</name>
    <dbReference type="NCBI Taxonomy" id="70448"/>
    <lineage>
        <taxon>Eukaryota</taxon>
        <taxon>Viridiplantae</taxon>
        <taxon>Chlorophyta</taxon>
        <taxon>Mamiellophyceae</taxon>
        <taxon>Mamiellales</taxon>
        <taxon>Bathycoccaceae</taxon>
        <taxon>Ostreococcus</taxon>
    </lineage>
</organism>
<evidence type="ECO:0000256" key="2">
    <source>
        <dbReference type="ARBA" id="ARBA00001946"/>
    </source>
</evidence>
<dbReference type="RefSeq" id="XP_003074260.1">
    <property type="nucleotide sequence ID" value="XM_003074214.1"/>
</dbReference>
<evidence type="ECO:0000259" key="10">
    <source>
        <dbReference type="PROSITE" id="PS51746"/>
    </source>
</evidence>
<evidence type="ECO:0000256" key="5">
    <source>
        <dbReference type="ARBA" id="ARBA00022801"/>
    </source>
</evidence>
<dbReference type="InterPro" id="IPR036457">
    <property type="entry name" value="PPM-type-like_dom_sf"/>
</dbReference>
<evidence type="ECO:0000313" key="13">
    <source>
        <dbReference type="Proteomes" id="UP000009170"/>
    </source>
</evidence>
<dbReference type="EC" id="3.1.3.16" evidence="3"/>
<dbReference type="AlphaFoldDB" id="Q01GN2"/>
<dbReference type="OMA" id="VENIMRQ"/>
<dbReference type="EMBL" id="KZ155838">
    <property type="protein sequence ID" value="OUS42774.1"/>
    <property type="molecule type" value="Genomic_DNA"/>
</dbReference>
<dbReference type="GeneID" id="9834917"/>
<reference evidence="11" key="2">
    <citation type="journal article" date="2014" name="BMC Genomics">
        <title>An improved genome of the model marine alga Ostreococcus tauri unfolds by assessing Illumina de novo assemblies.</title>
        <authorList>
            <person name="Blanc-Mathieu R."/>
            <person name="Verhelst B."/>
            <person name="Derelle E."/>
            <person name="Rombauts S."/>
            <person name="Bouget F.Y."/>
            <person name="Carre I."/>
            <person name="Chateau A."/>
            <person name="Eyre-Walker A."/>
            <person name="Grimsley N."/>
            <person name="Moreau H."/>
            <person name="Piegu B."/>
            <person name="Rivals E."/>
            <person name="Schackwitz W."/>
            <person name="Van de Peer Y."/>
            <person name="Piganeau G."/>
        </authorList>
    </citation>
    <scope>NUCLEOTIDE SEQUENCE</scope>
    <source>
        <strain evidence="11">RCC4221</strain>
    </source>
</reference>
<dbReference type="SMART" id="SM00332">
    <property type="entry name" value="PP2Cc"/>
    <property type="match status" value="1"/>
</dbReference>
<dbReference type="GO" id="GO:0046872">
    <property type="term" value="F:metal ion binding"/>
    <property type="evidence" value="ECO:0007669"/>
    <property type="project" value="UniProtKB-KW"/>
</dbReference>
<feature type="domain" description="PPM-type phosphatase" evidence="10">
    <location>
        <begin position="43"/>
        <end position="306"/>
    </location>
</feature>
<comment type="cofactor">
    <cofactor evidence="1">
        <name>Mn(2+)</name>
        <dbReference type="ChEBI" id="CHEBI:29035"/>
    </cofactor>
</comment>
<evidence type="ECO:0000256" key="7">
    <source>
        <dbReference type="ARBA" id="ARBA00022912"/>
    </source>
</evidence>
<dbReference type="InterPro" id="IPR001932">
    <property type="entry name" value="PPM-type_phosphatase-like_dom"/>
</dbReference>
<accession>A0A1Y5I3K7</accession>
<reference evidence="12" key="3">
    <citation type="submission" date="2017-04" db="EMBL/GenBank/DDBJ databases">
        <title>Population genomics of picophytoplankton unveils novel chromosome hypervariability.</title>
        <authorList>
            <consortium name="DOE Joint Genome Institute"/>
            <person name="Blanc-Mathieu R."/>
            <person name="Krasovec M."/>
            <person name="Hebrard M."/>
            <person name="Yau S."/>
            <person name="Desgranges E."/>
            <person name="Martin J."/>
            <person name="Schackwitz W."/>
            <person name="Kuo A."/>
            <person name="Salin G."/>
            <person name="Donnadieu C."/>
            <person name="Desdevises Y."/>
            <person name="Sanchez-Ferandin S."/>
            <person name="Moreau H."/>
            <person name="Rivals E."/>
            <person name="Grigoriev I.V."/>
            <person name="Grimsley N."/>
            <person name="Eyre-Walker A."/>
            <person name="Piganeau G."/>
        </authorList>
    </citation>
    <scope>NUCLEOTIDE SEQUENCE [LARGE SCALE GENOMIC DNA]</scope>
    <source>
        <strain evidence="12">RCC 1115</strain>
    </source>
</reference>
<dbReference type="SUPFAM" id="SSF81606">
    <property type="entry name" value="PP2C-like"/>
    <property type="match status" value="1"/>
</dbReference>
<proteinExistence type="inferred from homology"/>
<dbReference type="CDD" id="cd00143">
    <property type="entry name" value="PP2Cc"/>
    <property type="match status" value="1"/>
</dbReference>
<dbReference type="InParanoid" id="Q01GN2"/>
<accession>Q01GN2</accession>
<dbReference type="SMART" id="SM00331">
    <property type="entry name" value="PP2C_SIG"/>
    <property type="match status" value="1"/>
</dbReference>
<evidence type="ECO:0000256" key="1">
    <source>
        <dbReference type="ARBA" id="ARBA00001936"/>
    </source>
</evidence>
<evidence type="ECO:0000256" key="6">
    <source>
        <dbReference type="ARBA" id="ARBA00022842"/>
    </source>
</evidence>
<dbReference type="Proteomes" id="UP000009170">
    <property type="component" value="Unassembled WGS sequence"/>
</dbReference>
<dbReference type="PANTHER" id="PTHR47992">
    <property type="entry name" value="PROTEIN PHOSPHATASE"/>
    <property type="match status" value="1"/>
</dbReference>
<accession>A0A454Y3P0</accession>
<keyword evidence="6" id="KW-0460">Magnesium</keyword>
<comment type="cofactor">
    <cofactor evidence="2">
        <name>Mg(2+)</name>
        <dbReference type="ChEBI" id="CHEBI:18420"/>
    </cofactor>
</comment>
<reference evidence="11 13" key="1">
    <citation type="journal article" date="2006" name="Proc. Natl. Acad. Sci. U.S.A.">
        <title>Genome analysis of the smallest free-living eukaryote Ostreococcus tauri unveils many unique features.</title>
        <authorList>
            <person name="Derelle E."/>
            <person name="Ferraz C."/>
            <person name="Rombauts S."/>
            <person name="Rouze P."/>
            <person name="Worden A.Z."/>
            <person name="Robbens S."/>
            <person name="Partensky F."/>
            <person name="Degroeve S."/>
            <person name="Echeynie S."/>
            <person name="Cooke R."/>
            <person name="Saeys Y."/>
            <person name="Wuyts J."/>
            <person name="Jabbari K."/>
            <person name="Bowler C."/>
            <person name="Panaud O."/>
            <person name="Piegu B."/>
            <person name="Ball S.G."/>
            <person name="Ral J.-P."/>
            <person name="Bouget F.-Y."/>
            <person name="Piganeau G."/>
            <person name="De Baets B."/>
            <person name="Picard A."/>
            <person name="Delseny M."/>
            <person name="Demaille J."/>
            <person name="Van de Peer Y."/>
            <person name="Moreau H."/>
        </authorList>
    </citation>
    <scope>NUCLEOTIDE SEQUENCE [LARGE SCALE GENOMIC DNA]</scope>
    <source>
        <strain evidence="11 13">OTTH0595</strain>
    </source>
</reference>
<dbReference type="Pfam" id="PF00481">
    <property type="entry name" value="PP2C"/>
    <property type="match status" value="1"/>
</dbReference>
<evidence type="ECO:0000256" key="4">
    <source>
        <dbReference type="ARBA" id="ARBA00022723"/>
    </source>
</evidence>
<keyword evidence="8" id="KW-0464">Manganese</keyword>
<keyword evidence="5 9" id="KW-0378">Hydrolase</keyword>
<dbReference type="PROSITE" id="PS51746">
    <property type="entry name" value="PPM_2"/>
    <property type="match status" value="1"/>
</dbReference>
<keyword evidence="7 9" id="KW-0904">Protein phosphatase</keyword>
<evidence type="ECO:0000313" key="11">
    <source>
        <dbReference type="EMBL" id="CAL50112.1"/>
    </source>
</evidence>
<protein>
    <recommendedName>
        <fullName evidence="3">protein-serine/threonine phosphatase</fullName>
        <ecNumber evidence="3">3.1.3.16</ecNumber>
    </recommendedName>
</protein>
<dbReference type="EMBL" id="CAID01000001">
    <property type="protein sequence ID" value="CAL50112.1"/>
    <property type="molecule type" value="Genomic_DNA"/>
</dbReference>
<evidence type="ECO:0000313" key="12">
    <source>
        <dbReference type="EMBL" id="OUS42774.1"/>
    </source>
</evidence>
<dbReference type="InterPro" id="IPR015655">
    <property type="entry name" value="PP2C"/>
</dbReference>
<dbReference type="STRING" id="70448.Q01GN2"/>
<dbReference type="GO" id="GO:0004722">
    <property type="term" value="F:protein serine/threonine phosphatase activity"/>
    <property type="evidence" value="ECO:0007669"/>
    <property type="project" value="UniProtKB-EC"/>
</dbReference>
<evidence type="ECO:0000256" key="8">
    <source>
        <dbReference type="ARBA" id="ARBA00023211"/>
    </source>
</evidence>
<dbReference type="InterPro" id="IPR000222">
    <property type="entry name" value="PP2C_BS"/>
</dbReference>
<gene>
    <name evidence="12" type="ORF">BE221DRAFT_187498</name>
    <name evidence="11" type="ORF">OT_ostta01g02010</name>
</gene>
<dbReference type="Proteomes" id="UP000195557">
    <property type="component" value="Unassembled WGS sequence"/>
</dbReference>
<dbReference type="PROSITE" id="PS01032">
    <property type="entry name" value="PPM_1"/>
    <property type="match status" value="1"/>
</dbReference>
<keyword evidence="13" id="KW-1185">Reference proteome</keyword>
<comment type="similarity">
    <text evidence="9">Belongs to the PP2C family.</text>
</comment>
<dbReference type="OrthoDB" id="10264738at2759"/>
<keyword evidence="4" id="KW-0479">Metal-binding</keyword>
<name>Q01GN2_OSTTA</name>